<protein>
    <submittedName>
        <fullName evidence="1">Uncharacterized protein</fullName>
    </submittedName>
</protein>
<sequence length="266" mass="30777">MCIAVFMWRSHPLYPFILLQNRDEFFDRPTQPLAWWPGDKILGGRDEVAGGTWLASTRDARVAFLTNYREIEKLTVPKSRGELPIRYLESNKSPREFAEEVLNEADQYNGFNLILADICTKTMVYVTNRPDGDNRSLSEITPGIHVLTNASLDASWPKAERLRHGFQELVHQYGESELPIKDIVEKLLTDRFKDEERLLPGIHPPEREYPLSSIFVEADFPWGRYGTRSSSAFLVKSNGEVSFYEKSLDKEEWKEKIITYQISQTK</sequence>
<dbReference type="EMBL" id="CM039434">
    <property type="protein sequence ID" value="KAI4322045.1"/>
    <property type="molecule type" value="Genomic_DNA"/>
</dbReference>
<evidence type="ECO:0000313" key="1">
    <source>
        <dbReference type="EMBL" id="KAI4322045.1"/>
    </source>
</evidence>
<accession>A0ACB9MD02</accession>
<evidence type="ECO:0000313" key="2">
    <source>
        <dbReference type="Proteomes" id="UP000828941"/>
    </source>
</evidence>
<comment type="caution">
    <text evidence="1">The sequence shown here is derived from an EMBL/GenBank/DDBJ whole genome shotgun (WGS) entry which is preliminary data.</text>
</comment>
<gene>
    <name evidence="1" type="ORF">L6164_021770</name>
</gene>
<organism evidence="1 2">
    <name type="scientific">Bauhinia variegata</name>
    <name type="common">Purple orchid tree</name>
    <name type="synonym">Phanera variegata</name>
    <dbReference type="NCBI Taxonomy" id="167791"/>
    <lineage>
        <taxon>Eukaryota</taxon>
        <taxon>Viridiplantae</taxon>
        <taxon>Streptophyta</taxon>
        <taxon>Embryophyta</taxon>
        <taxon>Tracheophyta</taxon>
        <taxon>Spermatophyta</taxon>
        <taxon>Magnoliopsida</taxon>
        <taxon>eudicotyledons</taxon>
        <taxon>Gunneridae</taxon>
        <taxon>Pentapetalae</taxon>
        <taxon>rosids</taxon>
        <taxon>fabids</taxon>
        <taxon>Fabales</taxon>
        <taxon>Fabaceae</taxon>
        <taxon>Cercidoideae</taxon>
        <taxon>Cercideae</taxon>
        <taxon>Bauhiniinae</taxon>
        <taxon>Bauhinia</taxon>
    </lineage>
</organism>
<proteinExistence type="predicted"/>
<dbReference type="Proteomes" id="UP000828941">
    <property type="component" value="Chromosome 9"/>
</dbReference>
<reference evidence="1 2" key="1">
    <citation type="journal article" date="2022" name="DNA Res.">
        <title>Chromosomal-level genome assembly of the orchid tree Bauhinia variegata (Leguminosae; Cercidoideae) supports the allotetraploid origin hypothesis of Bauhinia.</title>
        <authorList>
            <person name="Zhong Y."/>
            <person name="Chen Y."/>
            <person name="Zheng D."/>
            <person name="Pang J."/>
            <person name="Liu Y."/>
            <person name="Luo S."/>
            <person name="Meng S."/>
            <person name="Qian L."/>
            <person name="Wei D."/>
            <person name="Dai S."/>
            <person name="Zhou R."/>
        </authorList>
    </citation>
    <scope>NUCLEOTIDE SEQUENCE [LARGE SCALE GENOMIC DNA]</scope>
    <source>
        <strain evidence="1">BV-YZ2020</strain>
    </source>
</reference>
<keyword evidence="2" id="KW-1185">Reference proteome</keyword>
<name>A0ACB9MD02_BAUVA</name>